<evidence type="ECO:0000256" key="4">
    <source>
        <dbReference type="ARBA" id="ARBA00023136"/>
    </source>
</evidence>
<dbReference type="Pfam" id="PF02466">
    <property type="entry name" value="Tim17"/>
    <property type="match status" value="1"/>
</dbReference>
<feature type="region of interest" description="Disordered" evidence="5">
    <location>
        <begin position="73"/>
        <end position="136"/>
    </location>
</feature>
<dbReference type="GO" id="GO:0045039">
    <property type="term" value="P:protein insertion into mitochondrial inner membrane"/>
    <property type="evidence" value="ECO:0007669"/>
    <property type="project" value="InterPro"/>
</dbReference>
<dbReference type="AlphaFoldDB" id="A0A059Q246"/>
<name>A0A059Q246_9POAL</name>
<dbReference type="GO" id="GO:0042721">
    <property type="term" value="C:TIM22 mitochondrial import inner membrane insertion complex"/>
    <property type="evidence" value="ECO:0007669"/>
    <property type="project" value="InterPro"/>
</dbReference>
<keyword evidence="3" id="KW-1133">Transmembrane helix</keyword>
<evidence type="ECO:0000256" key="2">
    <source>
        <dbReference type="ARBA" id="ARBA00022692"/>
    </source>
</evidence>
<evidence type="ECO:0000313" key="6">
    <source>
        <dbReference type="EMBL" id="AGT17040.1"/>
    </source>
</evidence>
<reference evidence="6" key="1">
    <citation type="journal article" date="2015" name="J. Exp. Bot.">
        <title>Using quantitative PCR with retrotransposon-based insertion polymorphisms as markers in sugarcane.</title>
        <authorList>
            <person name="Metcalfe C.J."/>
            <person name="Oliveira S.G."/>
            <person name="Gaiarsa J.W."/>
            <person name="Aitken K.S."/>
            <person name="Carneiro M.S."/>
            <person name="Zatti F."/>
            <person name="Van Sluys M.A."/>
        </authorList>
    </citation>
    <scope>NUCLEOTIDE SEQUENCE</scope>
</reference>
<dbReference type="InterPro" id="IPR039175">
    <property type="entry name" value="TIM22"/>
</dbReference>
<comment type="subcellular location">
    <subcellularLocation>
        <location evidence="1">Membrane</location>
        <topology evidence="1">Multi-pass membrane protein</topology>
    </subcellularLocation>
</comment>
<feature type="compositionally biased region" description="Basic and acidic residues" evidence="5">
    <location>
        <begin position="119"/>
        <end position="129"/>
    </location>
</feature>
<dbReference type="PANTHER" id="PTHR14110">
    <property type="entry name" value="MITOCHONDRIAL IMPORT INNER MEMBRANE TRANSLOCASE SUBUNIT TIM22"/>
    <property type="match status" value="1"/>
</dbReference>
<evidence type="ECO:0000256" key="1">
    <source>
        <dbReference type="ARBA" id="ARBA00004141"/>
    </source>
</evidence>
<keyword evidence="2" id="KW-0812">Transmembrane</keyword>
<keyword evidence="4" id="KW-0472">Membrane</keyword>
<dbReference type="GO" id="GO:0009507">
    <property type="term" value="C:chloroplast"/>
    <property type="evidence" value="ECO:0007669"/>
    <property type="project" value="TreeGrafter"/>
</dbReference>
<protein>
    <submittedName>
        <fullName evidence="6">Putative mitochondrial inner membrane translocase unit Tim17/Tim22/Tim23/peroxisomal protein PMP24</fullName>
    </submittedName>
</protein>
<sequence length="277" mass="29786">MHHSSSALMSSRGHASVSDAFRCLDYKLRNTARALKSWSAKHVGSVRLQLAVAREVILRLDAAMEQRALTLEEQALPPRGGPAEAVGERPAQPRAPSYVSSRRRLASGGTRRPPAHIAQSRDRNWRSEAMEEDSPLTKTVKGAVTGLAAGTIWGTVVATWYDVPRVERHVALPGLIRTLKMCGTYGATFATIGGLYIGVEQLVQSQRKKRDFVNGAVGAFVAGASVCGYRGKSIQSALIGGSCLAFTSAVLDIGGNTTRVDNGKEYYAYTTEKKPAN</sequence>
<dbReference type="PANTHER" id="PTHR14110:SF18">
    <property type="entry name" value="OUTER ENVELOPE PORE PROTEIN 16-3, CHLOROPLASTIC_MITOCHONDRIAL"/>
    <property type="match status" value="1"/>
</dbReference>
<proteinExistence type="predicted"/>
<evidence type="ECO:0000256" key="5">
    <source>
        <dbReference type="SAM" id="MobiDB-lite"/>
    </source>
</evidence>
<organism evidence="6">
    <name type="scientific">Saccharum hybrid cultivar R570</name>
    <dbReference type="NCBI Taxonomy" id="131158"/>
    <lineage>
        <taxon>Eukaryota</taxon>
        <taxon>Viridiplantae</taxon>
        <taxon>Streptophyta</taxon>
        <taxon>Embryophyta</taxon>
        <taxon>Tracheophyta</taxon>
        <taxon>Spermatophyta</taxon>
        <taxon>Magnoliopsida</taxon>
        <taxon>Liliopsida</taxon>
        <taxon>Poales</taxon>
        <taxon>Poaceae</taxon>
        <taxon>PACMAD clade</taxon>
        <taxon>Panicoideae</taxon>
        <taxon>Andropogonodae</taxon>
        <taxon>Andropogoneae</taxon>
        <taxon>Saccharinae</taxon>
        <taxon>Saccharum</taxon>
        <taxon>Saccharum officinarum species complex</taxon>
    </lineage>
</organism>
<accession>A0A059Q246</accession>
<gene>
    <name evidence="6" type="ORF">SHCRBa_257_A20_R_80</name>
</gene>
<dbReference type="EMBL" id="KF184657">
    <property type="protein sequence ID" value="AGT17040.1"/>
    <property type="molecule type" value="Genomic_DNA"/>
</dbReference>
<evidence type="ECO:0000256" key="3">
    <source>
        <dbReference type="ARBA" id="ARBA00022989"/>
    </source>
</evidence>